<dbReference type="GO" id="GO:0034198">
    <property type="term" value="P:cellular response to amino acid starvation"/>
    <property type="evidence" value="ECO:0007669"/>
    <property type="project" value="UniProtKB-UniRule"/>
</dbReference>
<gene>
    <name evidence="4" type="ORF">PHYEVI_LOCUS8234</name>
</gene>
<keyword evidence="2" id="KW-0732">Signal</keyword>
<dbReference type="AlphaFoldDB" id="A0A9N9TN47"/>
<dbReference type="PANTHER" id="PTHR13153">
    <property type="entry name" value="CGTHBA PROTEIN -14 GENE PROTEIN"/>
    <property type="match status" value="1"/>
</dbReference>
<dbReference type="Pfam" id="PF24064">
    <property type="entry name" value="HTH_NPRL3"/>
    <property type="match status" value="1"/>
</dbReference>
<feature type="domain" description="GATOR1 complex protein NPRL3 C-terminal HTH" evidence="3">
    <location>
        <begin position="503"/>
        <end position="564"/>
    </location>
</feature>
<proteinExistence type="inferred from homology"/>
<accession>A0A9N9TN47</accession>
<keyword evidence="2" id="KW-0458">Lysosome</keyword>
<protein>
    <recommendedName>
        <fullName evidence="2">GATOR complex protein NPRL3</fullName>
    </recommendedName>
    <alternativeName>
        <fullName evidence="2">Nitrogen permease regulator 3-like protein</fullName>
    </alternativeName>
</protein>
<dbReference type="GO" id="GO:0010508">
    <property type="term" value="P:positive regulation of autophagy"/>
    <property type="evidence" value="ECO:0007669"/>
    <property type="project" value="TreeGrafter"/>
</dbReference>
<dbReference type="PANTHER" id="PTHR13153:SF5">
    <property type="entry name" value="GATOR COMPLEX PROTEIN NPRL3"/>
    <property type="match status" value="1"/>
</dbReference>
<dbReference type="GO" id="GO:1990130">
    <property type="term" value="C:GATOR1 complex"/>
    <property type="evidence" value="ECO:0007669"/>
    <property type="project" value="UniProtKB-UniRule"/>
</dbReference>
<comment type="similarity">
    <text evidence="1 2">Belongs to the NPR3 family.</text>
</comment>
<dbReference type="InterPro" id="IPR005365">
    <property type="entry name" value="Npr3"/>
</dbReference>
<evidence type="ECO:0000313" key="4">
    <source>
        <dbReference type="EMBL" id="CAG9861909.1"/>
    </source>
</evidence>
<evidence type="ECO:0000313" key="5">
    <source>
        <dbReference type="Proteomes" id="UP001153712"/>
    </source>
</evidence>
<sequence>MEVSPLSIILVKSDSKGDRLLFRYPFQTRCNDEPSSKGRKNPYTLPVVDDLLQSPKQSFSNINKENLTGLTDEVLSSLFAVKTELCNRKFELKVNDVRFVSHPTLLQLRNKQEKEDDSGMLVNIVFALQALASHSVVNWKILVKCYHDLSKRMGIVLKYEEKRCGYVSEQTQLMTTAHDDGYTNGSNSAFQIILEKCSLANNIKKMYDDLCTTGLVNLRINRWIPLTFCLPQKVHQWHIRGKIVEPEDIDRCLSALRPYHSLLLLHPLHQKNDFTSLDGSPGLDRMLNQYSPLKNLQTLAADSDLTLTHVFELTAHLVYWAKATVIFPICSTNKYVISPNAPIHLNSPLLEKFSDTFPGSNLIRTVGEFSLPSSLSQKCNPLCHPSQQSELVKTIIWLLQHHLLLQLHTYIQYMPTDNGPLYSKRGNNKSCLASPSSRSSAVVNSFQSISAERTESESGASTVSEVTEISVNKNIVLENVGFGTTEEDKQDYQEELLLDFPDEERSSIFKIPATNTPEDLKLFARLCRKGYFQGNHHVEEIMYLENLRRSQLMQLLDKFRDVLITYETEDPAIAMFSCSS</sequence>
<name>A0A9N9TN47_PHYSR</name>
<dbReference type="OrthoDB" id="18648at2759"/>
<dbReference type="EMBL" id="OU900098">
    <property type="protein sequence ID" value="CAG9861909.1"/>
    <property type="molecule type" value="Genomic_DNA"/>
</dbReference>
<reference evidence="4" key="1">
    <citation type="submission" date="2022-01" db="EMBL/GenBank/DDBJ databases">
        <authorList>
            <person name="King R."/>
        </authorList>
    </citation>
    <scope>NUCLEOTIDE SEQUENCE</scope>
</reference>
<dbReference type="Proteomes" id="UP001153712">
    <property type="component" value="Chromosome 5"/>
</dbReference>
<comment type="subcellular location">
    <subcellularLocation>
        <location evidence="2">Lysosome</location>
    </subcellularLocation>
</comment>
<dbReference type="GO" id="GO:0005764">
    <property type="term" value="C:lysosome"/>
    <property type="evidence" value="ECO:0007669"/>
    <property type="project" value="UniProtKB-SubCell"/>
</dbReference>
<comment type="function">
    <text evidence="2">As a component of the GATOR1 complex functions as an inhibitor of the amino acid-sensing branch of the TORC1 pathway.</text>
</comment>
<evidence type="ECO:0000259" key="3">
    <source>
        <dbReference type="Pfam" id="PF24064"/>
    </source>
</evidence>
<organism evidence="4 5">
    <name type="scientific">Phyllotreta striolata</name>
    <name type="common">Striped flea beetle</name>
    <name type="synonym">Crioceris striolata</name>
    <dbReference type="NCBI Taxonomy" id="444603"/>
    <lineage>
        <taxon>Eukaryota</taxon>
        <taxon>Metazoa</taxon>
        <taxon>Ecdysozoa</taxon>
        <taxon>Arthropoda</taxon>
        <taxon>Hexapoda</taxon>
        <taxon>Insecta</taxon>
        <taxon>Pterygota</taxon>
        <taxon>Neoptera</taxon>
        <taxon>Endopterygota</taxon>
        <taxon>Coleoptera</taxon>
        <taxon>Polyphaga</taxon>
        <taxon>Cucujiformia</taxon>
        <taxon>Chrysomeloidea</taxon>
        <taxon>Chrysomelidae</taxon>
        <taxon>Galerucinae</taxon>
        <taxon>Alticini</taxon>
        <taxon>Phyllotreta</taxon>
    </lineage>
</organism>
<keyword evidence="5" id="KW-1185">Reference proteome</keyword>
<evidence type="ECO:0000256" key="2">
    <source>
        <dbReference type="RuleBase" id="RU368069"/>
    </source>
</evidence>
<evidence type="ECO:0000256" key="1">
    <source>
        <dbReference type="ARBA" id="ARBA00010546"/>
    </source>
</evidence>
<dbReference type="Pfam" id="PF03666">
    <property type="entry name" value="NPR3"/>
    <property type="match status" value="1"/>
</dbReference>
<dbReference type="GO" id="GO:0038202">
    <property type="term" value="P:TORC1 signaling"/>
    <property type="evidence" value="ECO:0007669"/>
    <property type="project" value="TreeGrafter"/>
</dbReference>
<dbReference type="InterPro" id="IPR056603">
    <property type="entry name" value="HTH_NPRL3"/>
</dbReference>
<dbReference type="GO" id="GO:1904262">
    <property type="term" value="P:negative regulation of TORC1 signaling"/>
    <property type="evidence" value="ECO:0007669"/>
    <property type="project" value="TreeGrafter"/>
</dbReference>